<dbReference type="Proteomes" id="UP000288805">
    <property type="component" value="Unassembled WGS sequence"/>
</dbReference>
<name>A0A438CN41_VITVI</name>
<sequence>MIEELSALYKTGTLDLVPLPPGKNAIGSHWVYKIKIKFDGLIEQNKARLVAKRFSQWYGMDYEETFALVTKMTIVCTLIVVASIRDDVNGIAALKSDLAFRF</sequence>
<feature type="domain" description="Reverse transcriptase Ty1/copia-type" evidence="1">
    <location>
        <begin position="13"/>
        <end position="84"/>
    </location>
</feature>
<dbReference type="Pfam" id="PF07727">
    <property type="entry name" value="RVT_2"/>
    <property type="match status" value="1"/>
</dbReference>
<dbReference type="AlphaFoldDB" id="A0A438CN41"/>
<dbReference type="InterPro" id="IPR013103">
    <property type="entry name" value="RVT_2"/>
</dbReference>
<dbReference type="EMBL" id="QGNW01002167">
    <property type="protein sequence ID" value="RVW24623.1"/>
    <property type="molecule type" value="Genomic_DNA"/>
</dbReference>
<evidence type="ECO:0000259" key="1">
    <source>
        <dbReference type="Pfam" id="PF07727"/>
    </source>
</evidence>
<proteinExistence type="predicted"/>
<accession>A0A438CN41</accession>
<evidence type="ECO:0000313" key="2">
    <source>
        <dbReference type="EMBL" id="RVW24623.1"/>
    </source>
</evidence>
<reference evidence="2 3" key="1">
    <citation type="journal article" date="2018" name="PLoS Genet.">
        <title>Population sequencing reveals clonal diversity and ancestral inbreeding in the grapevine cultivar Chardonnay.</title>
        <authorList>
            <person name="Roach M.J."/>
            <person name="Johnson D.L."/>
            <person name="Bohlmann J."/>
            <person name="van Vuuren H.J."/>
            <person name="Jones S.J."/>
            <person name="Pretorius I.S."/>
            <person name="Schmidt S.A."/>
            <person name="Borneman A.R."/>
        </authorList>
    </citation>
    <scope>NUCLEOTIDE SEQUENCE [LARGE SCALE GENOMIC DNA]</scope>
    <source>
        <strain evidence="3">cv. Chardonnay</strain>
        <tissue evidence="2">Leaf</tissue>
    </source>
</reference>
<organism evidence="2 3">
    <name type="scientific">Vitis vinifera</name>
    <name type="common">Grape</name>
    <dbReference type="NCBI Taxonomy" id="29760"/>
    <lineage>
        <taxon>Eukaryota</taxon>
        <taxon>Viridiplantae</taxon>
        <taxon>Streptophyta</taxon>
        <taxon>Embryophyta</taxon>
        <taxon>Tracheophyta</taxon>
        <taxon>Spermatophyta</taxon>
        <taxon>Magnoliopsida</taxon>
        <taxon>eudicotyledons</taxon>
        <taxon>Gunneridae</taxon>
        <taxon>Pentapetalae</taxon>
        <taxon>rosids</taxon>
        <taxon>Vitales</taxon>
        <taxon>Vitaceae</taxon>
        <taxon>Viteae</taxon>
        <taxon>Vitis</taxon>
    </lineage>
</organism>
<gene>
    <name evidence="2" type="primary">POLX_577</name>
    <name evidence="2" type="ORF">CK203_096086</name>
</gene>
<evidence type="ECO:0000313" key="3">
    <source>
        <dbReference type="Proteomes" id="UP000288805"/>
    </source>
</evidence>
<comment type="caution">
    <text evidence="2">The sequence shown here is derived from an EMBL/GenBank/DDBJ whole genome shotgun (WGS) entry which is preliminary data.</text>
</comment>
<protein>
    <submittedName>
        <fullName evidence="2">Retrovirus-related Pol polyprotein from transposon TNT 1-94</fullName>
    </submittedName>
</protein>